<organism evidence="2 3">
    <name type="scientific">Magnetospirillum gryphiswaldense (strain DSM 6361 / JCM 21280 / NBRC 15271 / MSR-1)</name>
    <dbReference type="NCBI Taxonomy" id="431944"/>
    <lineage>
        <taxon>Bacteria</taxon>
        <taxon>Pseudomonadati</taxon>
        <taxon>Pseudomonadota</taxon>
        <taxon>Alphaproteobacteria</taxon>
        <taxon>Rhodospirillales</taxon>
        <taxon>Rhodospirillaceae</taxon>
        <taxon>Magnetospirillum</taxon>
    </lineage>
</organism>
<dbReference type="EMBL" id="HG794546">
    <property type="protein sequence ID" value="CDL01413.1"/>
    <property type="molecule type" value="Genomic_DNA"/>
</dbReference>
<dbReference type="GO" id="GO:0016740">
    <property type="term" value="F:transferase activity"/>
    <property type="evidence" value="ECO:0007669"/>
    <property type="project" value="UniProtKB-KW"/>
</dbReference>
<dbReference type="SUPFAM" id="SSF53448">
    <property type="entry name" value="Nucleotide-diphospho-sugar transferases"/>
    <property type="match status" value="1"/>
</dbReference>
<reference evidence="2 3" key="1">
    <citation type="journal article" date="2014" name="Genome Announc.">
        <title>Complete genome sequence of Magnetospirillum gryphiswaldense MSR-1.</title>
        <authorList>
            <person name="Wang X."/>
            <person name="Wang Q."/>
            <person name="Zhang W."/>
            <person name="Wang Y."/>
            <person name="Li L."/>
            <person name="Wen T."/>
            <person name="Zhang T."/>
            <person name="Zhang Y."/>
            <person name="Xu J."/>
            <person name="Hu J."/>
            <person name="Li S."/>
            <person name="Liu L."/>
            <person name="Liu J."/>
            <person name="Jiang W."/>
            <person name="Tian J."/>
            <person name="Li Y."/>
            <person name="Schuler D."/>
            <person name="Wang L."/>
            <person name="Li J."/>
        </authorList>
    </citation>
    <scope>NUCLEOTIDE SEQUENCE [LARGE SCALE GENOMIC DNA]</scope>
    <source>
        <strain evidence="3">DSM 6361 / JCM 21280 / NBRC 15271 / MSR-1</strain>
    </source>
</reference>
<evidence type="ECO:0000313" key="2">
    <source>
        <dbReference type="EMBL" id="CDL01413.1"/>
    </source>
</evidence>
<dbReference type="Proteomes" id="UP000018922">
    <property type="component" value="Chromosome I"/>
</dbReference>
<proteinExistence type="predicted"/>
<dbReference type="HOGENOM" id="CLU_029499_2_0_5"/>
<evidence type="ECO:0000259" key="1">
    <source>
        <dbReference type="Pfam" id="PF00483"/>
    </source>
</evidence>
<dbReference type="InterPro" id="IPR029044">
    <property type="entry name" value="Nucleotide-diphossugar_trans"/>
</dbReference>
<dbReference type="STRING" id="1430440.MGMSRv2__4198"/>
<keyword evidence="3" id="KW-1185">Reference proteome</keyword>
<accession>V6F904</accession>
<dbReference type="InterPro" id="IPR005835">
    <property type="entry name" value="NTP_transferase_dom"/>
</dbReference>
<dbReference type="Gene3D" id="3.90.550.10">
    <property type="entry name" value="Spore Coat Polysaccharide Biosynthesis Protein SpsA, Chain A"/>
    <property type="match status" value="1"/>
</dbReference>
<gene>
    <name evidence="2" type="ordered locus">MGMSRv2__4198</name>
</gene>
<dbReference type="eggNOG" id="COG1208">
    <property type="taxonomic scope" value="Bacteria"/>
</dbReference>
<keyword evidence="2" id="KW-0808">Transferase</keyword>
<protein>
    <submittedName>
        <fullName evidence="2">Nucleotidyl transferase</fullName>
    </submittedName>
</protein>
<name>V6F904_MAGGM</name>
<dbReference type="Pfam" id="PF00483">
    <property type="entry name" value="NTP_transferase"/>
    <property type="match status" value="1"/>
</dbReference>
<sequence>MSEAPLAGLDVAVLAGGLGTRIRPVLGMVPKVLAPIGDRPFLDILLDWLENAGARRIVLCLGHLADKVESWLDTCPPRIAQVVVAVEPIPLGTAGALARHRPLLTSDPVLVINGDTLVDADLEQFVTVHRTHAPQASMLCAQVDDARSYGSVTTDPDGMVKAFTEKADTVPGPGLVNAGLYLLSSALLDHIARTAPTSLERDVLPGLSRLLAVPQPVTFTDIGTPERLAALRLSGAS</sequence>
<evidence type="ECO:0000313" key="3">
    <source>
        <dbReference type="Proteomes" id="UP000018922"/>
    </source>
</evidence>
<feature type="domain" description="Nucleotidyl transferase" evidence="1">
    <location>
        <begin position="13"/>
        <end position="193"/>
    </location>
</feature>
<dbReference type="InterPro" id="IPR050486">
    <property type="entry name" value="Mannose-1P_guanyltransferase"/>
</dbReference>
<dbReference type="AlphaFoldDB" id="V6F904"/>
<dbReference type="KEGG" id="mgy:MGMSRv2__4198"/>
<dbReference type="PANTHER" id="PTHR22572">
    <property type="entry name" value="SUGAR-1-PHOSPHATE GUANYL TRANSFERASE"/>
    <property type="match status" value="1"/>
</dbReference>